<proteinExistence type="predicted"/>
<dbReference type="OrthoDB" id="429813at2759"/>
<dbReference type="Pfam" id="PF00501">
    <property type="entry name" value="AMP-binding"/>
    <property type="match status" value="1"/>
</dbReference>
<evidence type="ECO:0000256" key="2">
    <source>
        <dbReference type="ARBA" id="ARBA00022553"/>
    </source>
</evidence>
<gene>
    <name evidence="5" type="ORF">K490DRAFT_66852</name>
</gene>
<dbReference type="GO" id="GO:0031177">
    <property type="term" value="F:phosphopantetheine binding"/>
    <property type="evidence" value="ECO:0007669"/>
    <property type="project" value="InterPro"/>
</dbReference>
<dbReference type="EMBL" id="ML978725">
    <property type="protein sequence ID" value="KAF2086300.1"/>
    <property type="molecule type" value="Genomic_DNA"/>
</dbReference>
<dbReference type="InterPro" id="IPR036736">
    <property type="entry name" value="ACP-like_sf"/>
</dbReference>
<sequence>MLSVEQRPADAPLLDSGANSIHKAGVNETDTHSKQPSEPRTIDELLRSRALSDPDLPLIAYPSSAIEYVNYTARQLDMFAFRAAKHYKSKIPQRPSSDEVPTVIGLLGPSNLDYVVTMLALSKLGHTVLFMSTRIMHEAYASLLASTGSRHMVVDPTCSKVASALQNDDPALKVVEIAGAEIYNQPMEETLDTQMDQALDADAEADNVAWIIHSSGSTGLPKPIYQTHKAALKNYAGNMNMRGFITLPIYHNHGISCFFRAIHSKKTLHLYNASLPLAKQYLMDIIRSHDFEIFYGVPYVLGLLGETIEGIELLSGFKIVMFGGSACPDSLGHRLVEHGVNLVGHYGSTETGQLMTSFRPPGDKDWDYLRVSDVVRPYLRFEDRGGGLYELICLPGWPSKVMSNREDDSYALKDCFTKHPSTPDAWKYYCRLDDTLTLNNGEKANPLKLEGAARQSQFVSEAVVFGVGQSSLGLALVRAPEAATFPDETILDDVFRVIEPAHAVLPAYAKIERDKVLILDPETAIRVTDKGTVIRRAFYDQFREEINAVYEKTCSGALVLGEPELKELIRDEVTKMMQIPKSIEVGDDQDFFNLGMDSLQSISLRTTLVSTLDLNGKSPGLNCVFDFPSVAALAHHLIQLRAGTDRDETSKEDEMQKLINEYACFNQHEPCPRTSRENHVIVTGATGSLGAHVVAQIASRPDVNRIWCLVRASSQTSAQERVIRSMVDRRVWDGLSASAQEKIAALPSDLSHPDLGLSLPALQEIQAHLTSIIHCAWSVNFNLQLRSFARDCIASITNLINLCLSTKSPTPATFNFCSSISTVMGTPTTTTTVPTTITESLPARLSHAQKMGYAQSKLVAEHICMCAVASTNIPARVLRIGQVIGDTRHGIWNTTEAIPLMLQSAVTSVGALPTLDEDLRWLPVDVVAATTAEIALNKEAPGRIYNIVNPETLHWTEHLLPALRTAGMRFEEVPVGEWLRRLKGSERDPERNPPIKLVGFFEGKYGGGKEGRRGFVCETLAARTWSGTMDGVGRPDGEVLGRIARFFLDVGWRNDQG</sequence>
<dbReference type="Gene3D" id="3.40.50.720">
    <property type="entry name" value="NAD(P)-binding Rossmann-like Domain"/>
    <property type="match status" value="1"/>
</dbReference>
<evidence type="ECO:0000256" key="1">
    <source>
        <dbReference type="ARBA" id="ARBA00022450"/>
    </source>
</evidence>
<dbReference type="PROSITE" id="PS50075">
    <property type="entry name" value="CARRIER"/>
    <property type="match status" value="1"/>
</dbReference>
<keyword evidence="2" id="KW-0597">Phosphoprotein</keyword>
<dbReference type="InterPro" id="IPR020845">
    <property type="entry name" value="AMP-binding_CS"/>
</dbReference>
<protein>
    <submittedName>
        <fullName evidence="5">NRPS-like enzyme</fullName>
    </submittedName>
</protein>
<evidence type="ECO:0000313" key="5">
    <source>
        <dbReference type="EMBL" id="KAF2086300.1"/>
    </source>
</evidence>
<evidence type="ECO:0000313" key="6">
    <source>
        <dbReference type="Proteomes" id="UP000799776"/>
    </source>
</evidence>
<dbReference type="SUPFAM" id="SSF56801">
    <property type="entry name" value="Acetyl-CoA synthetase-like"/>
    <property type="match status" value="1"/>
</dbReference>
<dbReference type="PROSITE" id="PS00455">
    <property type="entry name" value="AMP_BINDING"/>
    <property type="match status" value="1"/>
</dbReference>
<feature type="domain" description="Carrier" evidence="4">
    <location>
        <begin position="563"/>
        <end position="641"/>
    </location>
</feature>
<dbReference type="PANTHER" id="PTHR44845">
    <property type="entry name" value="CARRIER DOMAIN-CONTAINING PROTEIN"/>
    <property type="match status" value="1"/>
</dbReference>
<dbReference type="AlphaFoldDB" id="A0A9P4HW25"/>
<reference evidence="5" key="1">
    <citation type="journal article" date="2020" name="Stud. Mycol.">
        <title>101 Dothideomycetes genomes: a test case for predicting lifestyles and emergence of pathogens.</title>
        <authorList>
            <person name="Haridas S."/>
            <person name="Albert R."/>
            <person name="Binder M."/>
            <person name="Bloem J."/>
            <person name="Labutti K."/>
            <person name="Salamov A."/>
            <person name="Andreopoulos B."/>
            <person name="Baker S."/>
            <person name="Barry K."/>
            <person name="Bills G."/>
            <person name="Bluhm B."/>
            <person name="Cannon C."/>
            <person name="Castanera R."/>
            <person name="Culley D."/>
            <person name="Daum C."/>
            <person name="Ezra D."/>
            <person name="Gonzalez J."/>
            <person name="Henrissat B."/>
            <person name="Kuo A."/>
            <person name="Liang C."/>
            <person name="Lipzen A."/>
            <person name="Lutzoni F."/>
            <person name="Magnuson J."/>
            <person name="Mondo S."/>
            <person name="Nolan M."/>
            <person name="Ohm R."/>
            <person name="Pangilinan J."/>
            <person name="Park H.-J."/>
            <person name="Ramirez L."/>
            <person name="Alfaro M."/>
            <person name="Sun H."/>
            <person name="Tritt A."/>
            <person name="Yoshinaga Y."/>
            <person name="Zwiers L.-H."/>
            <person name="Turgeon B."/>
            <person name="Goodwin S."/>
            <person name="Spatafora J."/>
            <person name="Crous P."/>
            <person name="Grigoriev I."/>
        </authorList>
    </citation>
    <scope>NUCLEOTIDE SEQUENCE</scope>
    <source>
        <strain evidence="5">CBS 121410</strain>
    </source>
</reference>
<dbReference type="PANTHER" id="PTHR44845:SF1">
    <property type="entry name" value="L-2-AMINOADIPATE REDUCTASE"/>
    <property type="match status" value="1"/>
</dbReference>
<dbReference type="SMART" id="SM00823">
    <property type="entry name" value="PKS_PP"/>
    <property type="match status" value="1"/>
</dbReference>
<dbReference type="SUPFAM" id="SSF51735">
    <property type="entry name" value="NAD(P)-binding Rossmann-fold domains"/>
    <property type="match status" value="1"/>
</dbReference>
<dbReference type="SUPFAM" id="SSF47336">
    <property type="entry name" value="ACP-like"/>
    <property type="match status" value="1"/>
</dbReference>
<dbReference type="InterPro" id="IPR042099">
    <property type="entry name" value="ANL_N_sf"/>
</dbReference>
<dbReference type="Gene3D" id="1.10.1200.10">
    <property type="entry name" value="ACP-like"/>
    <property type="match status" value="1"/>
</dbReference>
<dbReference type="InterPro" id="IPR020806">
    <property type="entry name" value="PKS_PP-bd"/>
</dbReference>
<comment type="caution">
    <text evidence="5">The sequence shown here is derived from an EMBL/GenBank/DDBJ whole genome shotgun (WGS) entry which is preliminary data.</text>
</comment>
<dbReference type="InterPro" id="IPR036291">
    <property type="entry name" value="NAD(P)-bd_dom_sf"/>
</dbReference>
<keyword evidence="6" id="KW-1185">Reference proteome</keyword>
<evidence type="ECO:0000256" key="3">
    <source>
        <dbReference type="SAM" id="MobiDB-lite"/>
    </source>
</evidence>
<dbReference type="InterPro" id="IPR009081">
    <property type="entry name" value="PP-bd_ACP"/>
</dbReference>
<dbReference type="Pfam" id="PF23562">
    <property type="entry name" value="AMP-binding_C_3"/>
    <property type="match status" value="1"/>
</dbReference>
<dbReference type="InterPro" id="IPR000873">
    <property type="entry name" value="AMP-dep_synth/lig_dom"/>
</dbReference>
<keyword evidence="1" id="KW-0596">Phosphopantetheine</keyword>
<dbReference type="Pfam" id="PF00550">
    <property type="entry name" value="PP-binding"/>
    <property type="match status" value="1"/>
</dbReference>
<name>A0A9P4HW25_9PEZI</name>
<accession>A0A9P4HW25</accession>
<dbReference type="Pfam" id="PF07993">
    <property type="entry name" value="NAD_binding_4"/>
    <property type="match status" value="1"/>
</dbReference>
<dbReference type="InterPro" id="IPR013120">
    <property type="entry name" value="FAR_NAD-bd"/>
</dbReference>
<evidence type="ECO:0000259" key="4">
    <source>
        <dbReference type="PROSITE" id="PS50075"/>
    </source>
</evidence>
<dbReference type="Proteomes" id="UP000799776">
    <property type="component" value="Unassembled WGS sequence"/>
</dbReference>
<feature type="region of interest" description="Disordered" evidence="3">
    <location>
        <begin position="1"/>
        <end position="40"/>
    </location>
</feature>
<organism evidence="5 6">
    <name type="scientific">Saccharata proteae CBS 121410</name>
    <dbReference type="NCBI Taxonomy" id="1314787"/>
    <lineage>
        <taxon>Eukaryota</taxon>
        <taxon>Fungi</taxon>
        <taxon>Dikarya</taxon>
        <taxon>Ascomycota</taxon>
        <taxon>Pezizomycotina</taxon>
        <taxon>Dothideomycetes</taxon>
        <taxon>Dothideomycetes incertae sedis</taxon>
        <taxon>Botryosphaeriales</taxon>
        <taxon>Saccharataceae</taxon>
        <taxon>Saccharata</taxon>
    </lineage>
</organism>
<dbReference type="Gene3D" id="3.40.50.12780">
    <property type="entry name" value="N-terminal domain of ligase-like"/>
    <property type="match status" value="1"/>
</dbReference>
<feature type="compositionally biased region" description="Basic and acidic residues" evidence="3">
    <location>
        <begin position="29"/>
        <end position="40"/>
    </location>
</feature>